<organism evidence="2 3">
    <name type="scientific">Sulfitobacter noctilucicola</name>
    <dbReference type="NCBI Taxonomy" id="1342301"/>
    <lineage>
        <taxon>Bacteria</taxon>
        <taxon>Pseudomonadati</taxon>
        <taxon>Pseudomonadota</taxon>
        <taxon>Alphaproteobacteria</taxon>
        <taxon>Rhodobacterales</taxon>
        <taxon>Roseobacteraceae</taxon>
        <taxon>Sulfitobacter</taxon>
    </lineage>
</organism>
<sequence>MADKSSGNPFMDMFQNFGNSMSIPGPDMNDMMEYHRKNLQALQAAAQVSSGSAQALMAKQREALEKAMADISSSVQSQSSGADTSKMMSAPMDLAKKTFDATLQTTQEMAEILRQGNVESFDVIKARVMESVDELSPKKKS</sequence>
<evidence type="ECO:0000259" key="1">
    <source>
        <dbReference type="Pfam" id="PF09361"/>
    </source>
</evidence>
<dbReference type="NCBIfam" id="TIGR01841">
    <property type="entry name" value="phasin"/>
    <property type="match status" value="1"/>
</dbReference>
<reference evidence="2 3" key="1">
    <citation type="submission" date="2020-08" db="EMBL/GenBank/DDBJ databases">
        <title>Genomic Encyclopedia of Type Strains, Phase IV (KMG-IV): sequencing the most valuable type-strain genomes for metagenomic binning, comparative biology and taxonomic classification.</title>
        <authorList>
            <person name="Goeker M."/>
        </authorList>
    </citation>
    <scope>NUCLEOTIDE SEQUENCE [LARGE SCALE GENOMIC DNA]</scope>
    <source>
        <strain evidence="2 3">DSM 101015</strain>
    </source>
</reference>
<gene>
    <name evidence="2" type="ORF">GGR93_002781</name>
</gene>
<feature type="domain" description="Phasin" evidence="1">
    <location>
        <begin position="30"/>
        <end position="128"/>
    </location>
</feature>
<accession>A0A7W6MAH6</accession>
<proteinExistence type="predicted"/>
<dbReference type="InterPro" id="IPR010127">
    <property type="entry name" value="Phasin_subfam-1"/>
</dbReference>
<dbReference type="AlphaFoldDB" id="A0A7W6MAH6"/>
<keyword evidence="3" id="KW-1185">Reference proteome</keyword>
<name>A0A7W6MAH6_9RHOB</name>
<dbReference type="OrthoDB" id="7857244at2"/>
<dbReference type="InterPro" id="IPR018968">
    <property type="entry name" value="Phasin"/>
</dbReference>
<dbReference type="Pfam" id="PF09361">
    <property type="entry name" value="Phasin_2"/>
    <property type="match status" value="1"/>
</dbReference>
<dbReference type="EMBL" id="JACIFU010000003">
    <property type="protein sequence ID" value="MBB4174993.1"/>
    <property type="molecule type" value="Genomic_DNA"/>
</dbReference>
<protein>
    <submittedName>
        <fullName evidence="2">Phasin family protein</fullName>
    </submittedName>
</protein>
<dbReference type="RefSeq" id="WP_025055909.1">
    <property type="nucleotide sequence ID" value="NZ_JACIFU010000003.1"/>
</dbReference>
<comment type="caution">
    <text evidence="2">The sequence shown here is derived from an EMBL/GenBank/DDBJ whole genome shotgun (WGS) entry which is preliminary data.</text>
</comment>
<evidence type="ECO:0000313" key="3">
    <source>
        <dbReference type="Proteomes" id="UP000565745"/>
    </source>
</evidence>
<dbReference type="Proteomes" id="UP000565745">
    <property type="component" value="Unassembled WGS sequence"/>
</dbReference>
<evidence type="ECO:0000313" key="2">
    <source>
        <dbReference type="EMBL" id="MBB4174993.1"/>
    </source>
</evidence>